<feature type="repeat" description="ANK" evidence="3">
    <location>
        <begin position="439"/>
        <end position="471"/>
    </location>
</feature>
<evidence type="ECO:0000256" key="1">
    <source>
        <dbReference type="ARBA" id="ARBA00022737"/>
    </source>
</evidence>
<feature type="repeat" description="ANK" evidence="3">
    <location>
        <begin position="471"/>
        <end position="503"/>
    </location>
</feature>
<evidence type="ECO:0000313" key="4">
    <source>
        <dbReference type="EMBL" id="CAK9038285.1"/>
    </source>
</evidence>
<accession>A0ABP0LJ62</accession>
<feature type="repeat" description="ANK" evidence="3">
    <location>
        <begin position="569"/>
        <end position="601"/>
    </location>
</feature>
<feature type="repeat" description="ANK" evidence="3">
    <location>
        <begin position="357"/>
        <end position="389"/>
    </location>
</feature>
<dbReference type="EMBL" id="CAXAMN010012470">
    <property type="protein sequence ID" value="CAK9038285.1"/>
    <property type="molecule type" value="Genomic_DNA"/>
</dbReference>
<organism evidence="4 5">
    <name type="scientific">Durusdinium trenchii</name>
    <dbReference type="NCBI Taxonomy" id="1381693"/>
    <lineage>
        <taxon>Eukaryota</taxon>
        <taxon>Sar</taxon>
        <taxon>Alveolata</taxon>
        <taxon>Dinophyceae</taxon>
        <taxon>Suessiales</taxon>
        <taxon>Symbiodiniaceae</taxon>
        <taxon>Durusdinium</taxon>
    </lineage>
</organism>
<dbReference type="PANTHER" id="PTHR24126">
    <property type="entry name" value="ANKYRIN REPEAT, PH AND SEC7 DOMAIN CONTAINING PROTEIN SECG-RELATED"/>
    <property type="match status" value="1"/>
</dbReference>
<proteinExistence type="predicted"/>
<keyword evidence="5" id="KW-1185">Reference proteome</keyword>
<evidence type="ECO:0000256" key="2">
    <source>
        <dbReference type="ARBA" id="ARBA00023043"/>
    </source>
</evidence>
<gene>
    <name evidence="4" type="ORF">CCMP2556_LOCUS20982</name>
</gene>
<dbReference type="PROSITE" id="PS50088">
    <property type="entry name" value="ANK_REPEAT"/>
    <property type="match status" value="5"/>
</dbReference>
<dbReference type="PRINTS" id="PR01415">
    <property type="entry name" value="ANKYRIN"/>
</dbReference>
<keyword evidence="1" id="KW-0677">Repeat</keyword>
<dbReference type="PANTHER" id="PTHR24126:SF14">
    <property type="entry name" value="ANK_REP_REGION DOMAIN-CONTAINING PROTEIN"/>
    <property type="match status" value="1"/>
</dbReference>
<evidence type="ECO:0000256" key="3">
    <source>
        <dbReference type="PROSITE-ProRule" id="PRU00023"/>
    </source>
</evidence>
<name>A0ABP0LJ62_9DINO</name>
<dbReference type="InterPro" id="IPR002110">
    <property type="entry name" value="Ankyrin_rpt"/>
</dbReference>
<keyword evidence="2 3" id="KW-0040">ANK repeat</keyword>
<comment type="caution">
    <text evidence="4">The sequence shown here is derived from an EMBL/GenBank/DDBJ whole genome shotgun (WGS) entry which is preliminary data.</text>
</comment>
<protein>
    <submittedName>
        <fullName evidence="4">Uncharacterized protein</fullName>
    </submittedName>
</protein>
<dbReference type="Gene3D" id="1.25.40.20">
    <property type="entry name" value="Ankyrin repeat-containing domain"/>
    <property type="match status" value="2"/>
</dbReference>
<dbReference type="Proteomes" id="UP001642484">
    <property type="component" value="Unassembled WGS sequence"/>
</dbReference>
<feature type="repeat" description="ANK" evidence="3">
    <location>
        <begin position="536"/>
        <end position="568"/>
    </location>
</feature>
<dbReference type="InterPro" id="IPR036770">
    <property type="entry name" value="Ankyrin_rpt-contain_sf"/>
</dbReference>
<reference evidence="4 5" key="1">
    <citation type="submission" date="2024-02" db="EMBL/GenBank/DDBJ databases">
        <authorList>
            <person name="Chen Y."/>
            <person name="Shah S."/>
            <person name="Dougan E. K."/>
            <person name="Thang M."/>
            <person name="Chan C."/>
        </authorList>
    </citation>
    <scope>NUCLEOTIDE SEQUENCE [LARGE SCALE GENOMIC DNA]</scope>
</reference>
<evidence type="ECO:0000313" key="5">
    <source>
        <dbReference type="Proteomes" id="UP001642484"/>
    </source>
</evidence>
<dbReference type="PROSITE" id="PS50297">
    <property type="entry name" value="ANK_REP_REGION"/>
    <property type="match status" value="3"/>
</dbReference>
<dbReference type="SUPFAM" id="SSF48403">
    <property type="entry name" value="Ankyrin repeat"/>
    <property type="match status" value="1"/>
</dbReference>
<dbReference type="Pfam" id="PF12796">
    <property type="entry name" value="Ank_2"/>
    <property type="match status" value="3"/>
</dbReference>
<sequence>MALSILTRRLLFCFLLIWAGLVIYLFLVHQEQVSHEATKHQQVSWEQRLHLWQHSQRRNNSWAGPCTRCEEGACCWELRNRVLRAEFTDRPYLQWRSFQLTDEALHLPVATFPLFRLLPTTQDFSCSLQGVRRNGSLSLEFDLSCDAGWQVIFRAHLRHEDSHYMRFKVHLVHSEDVVWKGGYRELHLWKLHGSSHVQETKLPQNEEDSAWELVKPLCLVGRLVDRGGPSPSILRAFPFQEMGACSSKKSTAVHPIDVVPSSPAAAPPGTAAAPAPAPVAAPAAAPAAPVAPTAASRVTPNAQQTAGPVGAGIVPQAKAKAKAKPSSLIKAIKCNDLQVVEEMLQEPDCNLEMLGMWDNTPLLAACMYGHSEVALKLIERGADVFARNEHRATALHYSSVEGCLEVSKALLSKVEEGERSKLVNCGMAKVYNRHLDCYGERTPLAAAAESGFEDSTALLLAAGATFEADDEGRTPLWLAARHGRVEVVQVLLKHGADASQQDQSGVSVLNANTGGGRCHEDLISLLLSANVDVNQTSGSPLCDAVKGNKKQVVEALLTHGASTNMPNASGTTALHAACERGDESLVQLLVRFRADPGAANAAGSTPQELLRRRGLAAQVLEP</sequence>
<dbReference type="SMART" id="SM00248">
    <property type="entry name" value="ANK"/>
    <property type="match status" value="8"/>
</dbReference>